<feature type="transmembrane region" description="Helical" evidence="19">
    <location>
        <begin position="45"/>
        <end position="64"/>
    </location>
</feature>
<evidence type="ECO:0000256" key="18">
    <source>
        <dbReference type="ARBA" id="ARBA00082489"/>
    </source>
</evidence>
<evidence type="ECO:0000256" key="8">
    <source>
        <dbReference type="ARBA" id="ARBA00023069"/>
    </source>
</evidence>
<dbReference type="GO" id="GO:0060170">
    <property type="term" value="C:ciliary membrane"/>
    <property type="evidence" value="ECO:0007669"/>
    <property type="project" value="UniProtKB-SubCell"/>
</dbReference>
<feature type="transmembrane region" description="Helical" evidence="19">
    <location>
        <begin position="285"/>
        <end position="308"/>
    </location>
</feature>
<evidence type="ECO:0000256" key="3">
    <source>
        <dbReference type="ARBA" id="ARBA00022500"/>
    </source>
</evidence>
<dbReference type="InParanoid" id="H2L036"/>
<keyword evidence="12" id="KW-0966">Cell projection</keyword>
<dbReference type="OrthoDB" id="5823194at2759"/>
<sequence>MFDSGLPIFWGWFQDVFAVMTIIMNCFMIYLIIKKSPKEIGRYRYLMLYISFFEIIYCIAGKVVRPFVHSYGSRAIIIVEAKDAWVNRTIMKVINSVVSGCYGCSSSILAIHFMYRYGSLHVNHRNMFEGWKFVAWCFIPASYGAIWSLTIFFIFPDDDGFTELIRSDILETFDWKMEDIVYTGFYYFREDKNGLHGFEPLPIVGMCILWSMMTSSSFVVYFFGYRCYKLVSTMTKNSFSSLAQGLQHQLFKALVWQTVIPIFMVYIPSSLILICPLFNINLGRISVVITVTMSIFTALDPLPNIFIIKNYKRATYQLLCSPV</sequence>
<dbReference type="GO" id="GO:0007186">
    <property type="term" value="P:G protein-coupled receptor signaling pathway"/>
    <property type="evidence" value="ECO:0000318"/>
    <property type="project" value="GO_Central"/>
</dbReference>
<dbReference type="InterPro" id="IPR019428">
    <property type="entry name" value="7TM_GPCR_serpentine_rcpt_Str"/>
</dbReference>
<dbReference type="GeneID" id="192024"/>
<evidence type="ECO:0000256" key="5">
    <source>
        <dbReference type="ARBA" id="ARBA00022692"/>
    </source>
</evidence>
<evidence type="ECO:0000256" key="7">
    <source>
        <dbReference type="ARBA" id="ARBA00022989"/>
    </source>
</evidence>
<accession>H2L036</accession>
<evidence type="ECO:0000256" key="2">
    <source>
        <dbReference type="ARBA" id="ARBA00022475"/>
    </source>
</evidence>
<comment type="subcellular location">
    <subcellularLocation>
        <location evidence="1">Cell projection</location>
        <location evidence="1">Cilium membrane</location>
        <topology evidence="1">Multi-pass membrane protein</topology>
    </subcellularLocation>
</comment>
<gene>
    <name evidence="20 22" type="primary">str-180</name>
    <name evidence="20" type="ORF">CELE_T10H9.6</name>
    <name evidence="22" type="ORF">T10H9.6</name>
</gene>
<dbReference type="FunFam" id="1.20.1070.10:FF:000128">
    <property type="entry name" value="Seven TM Receptor"/>
    <property type="match status" value="1"/>
</dbReference>
<dbReference type="GO" id="GO:0042048">
    <property type="term" value="P:olfactory behavior"/>
    <property type="evidence" value="ECO:0000318"/>
    <property type="project" value="GO_Central"/>
</dbReference>
<keyword evidence="21" id="KW-1185">Reference proteome</keyword>
<keyword evidence="4" id="KW-0716">Sensory transduction</keyword>
<protein>
    <recommendedName>
        <fullName evidence="16">Serpentine receptor class r-10</fullName>
    </recommendedName>
    <alternativeName>
        <fullName evidence="17">Odorant response abnormal protein 10</fullName>
    </alternativeName>
    <alternativeName>
        <fullName evidence="18">Olfactory receptor 10</fullName>
    </alternativeName>
</protein>
<evidence type="ECO:0000256" key="1">
    <source>
        <dbReference type="ARBA" id="ARBA00004272"/>
    </source>
</evidence>
<keyword evidence="7 19" id="KW-1133">Transmembrane helix</keyword>
<evidence type="ECO:0000313" key="22">
    <source>
        <dbReference type="WormBase" id="T10H9.6b"/>
    </source>
</evidence>
<dbReference type="WormBase" id="T10H9.6b">
    <property type="protein sequence ID" value="CE35767"/>
    <property type="gene ID" value="WBGene00006224"/>
    <property type="gene designation" value="str-180"/>
</dbReference>
<dbReference type="ExpressionAtlas" id="H2L036">
    <property type="expression patterns" value="differential"/>
</dbReference>
<dbReference type="PANTHER" id="PTHR22943:SF40">
    <property type="entry name" value="SEVEN TM RECEPTOR"/>
    <property type="match status" value="1"/>
</dbReference>
<keyword evidence="8" id="KW-0969">Cilium</keyword>
<evidence type="ECO:0000256" key="4">
    <source>
        <dbReference type="ARBA" id="ARBA00022606"/>
    </source>
</evidence>
<evidence type="ECO:0000256" key="13">
    <source>
        <dbReference type="ARBA" id="ARBA00054965"/>
    </source>
</evidence>
<dbReference type="EMBL" id="BX284605">
    <property type="protein sequence ID" value="CCD71216.1"/>
    <property type="molecule type" value="Genomic_DNA"/>
</dbReference>
<dbReference type="GO" id="GO:0038022">
    <property type="term" value="F:G protein-coupled olfactory receptor activity"/>
    <property type="evidence" value="ECO:0000318"/>
    <property type="project" value="GO_Central"/>
</dbReference>
<keyword evidence="2" id="KW-1003">Cell membrane</keyword>
<dbReference type="Bgee" id="WBGene00006224">
    <property type="expression patterns" value="Expressed in larva"/>
</dbReference>
<dbReference type="SUPFAM" id="SSF81321">
    <property type="entry name" value="Family A G protein-coupled receptor-like"/>
    <property type="match status" value="1"/>
</dbReference>
<dbReference type="PhylomeDB" id="H2L036"/>
<evidence type="ECO:0000256" key="10">
    <source>
        <dbReference type="ARBA" id="ARBA00023170"/>
    </source>
</evidence>
<reference evidence="20 21" key="1">
    <citation type="journal article" date="1998" name="Science">
        <title>Genome sequence of the nematode C. elegans: a platform for investigating biology.</title>
        <authorList>
            <consortium name="The C. elegans sequencing consortium"/>
            <person name="Sulson J.E."/>
            <person name="Waterston R."/>
        </authorList>
    </citation>
    <scope>NUCLEOTIDE SEQUENCE [LARGE SCALE GENOMIC DNA]</scope>
    <source>
        <strain evidence="20 21">Bristol N2</strain>
    </source>
</reference>
<keyword evidence="10 20" id="KW-0675">Receptor</keyword>
<feature type="transmembrane region" description="Helical" evidence="19">
    <location>
        <begin position="12"/>
        <end position="33"/>
    </location>
</feature>
<evidence type="ECO:0000256" key="12">
    <source>
        <dbReference type="ARBA" id="ARBA00023273"/>
    </source>
</evidence>
<keyword evidence="11" id="KW-0325">Glycoprotein</keyword>
<feature type="transmembrane region" description="Helical" evidence="19">
    <location>
        <begin position="203"/>
        <end position="224"/>
    </location>
</feature>
<organism evidence="20 21">
    <name type="scientific">Caenorhabditis elegans</name>
    <dbReference type="NCBI Taxonomy" id="6239"/>
    <lineage>
        <taxon>Eukaryota</taxon>
        <taxon>Metazoa</taxon>
        <taxon>Ecdysozoa</taxon>
        <taxon>Nematoda</taxon>
        <taxon>Chromadorea</taxon>
        <taxon>Rhabditida</taxon>
        <taxon>Rhabditina</taxon>
        <taxon>Rhabditomorpha</taxon>
        <taxon>Rhabditoidea</taxon>
        <taxon>Rhabditidae</taxon>
        <taxon>Peloderinae</taxon>
        <taxon>Caenorhabditis</taxon>
    </lineage>
</organism>
<comment type="subunit">
    <text evidence="15">Interacts with odr-4.</text>
</comment>
<evidence type="ECO:0000256" key="14">
    <source>
        <dbReference type="ARBA" id="ARBA00061678"/>
    </source>
</evidence>
<comment type="similarity">
    <text evidence="14">Belongs to the nematode receptor-like protein str family.</text>
</comment>
<feature type="transmembrane region" description="Helical" evidence="19">
    <location>
        <begin position="93"/>
        <end position="113"/>
    </location>
</feature>
<dbReference type="AlphaFoldDB" id="H2L036"/>
<evidence type="ECO:0000256" key="9">
    <source>
        <dbReference type="ARBA" id="ARBA00023136"/>
    </source>
</evidence>
<dbReference type="OMA" id="WKMEDIV"/>
<evidence type="ECO:0000313" key="20">
    <source>
        <dbReference type="EMBL" id="CCD71216.1"/>
    </source>
</evidence>
<evidence type="ECO:0000256" key="17">
    <source>
        <dbReference type="ARBA" id="ARBA00078653"/>
    </source>
</evidence>
<dbReference type="AGR" id="WB:WBGene00006224"/>
<feature type="transmembrane region" description="Helical" evidence="19">
    <location>
        <begin position="254"/>
        <end position="279"/>
    </location>
</feature>
<evidence type="ECO:0000256" key="15">
    <source>
        <dbReference type="ARBA" id="ARBA00064300"/>
    </source>
</evidence>
<dbReference type="CTD" id="192024"/>
<feature type="transmembrane region" description="Helical" evidence="19">
    <location>
        <begin position="133"/>
        <end position="155"/>
    </location>
</feature>
<dbReference type="Pfam" id="PF10326">
    <property type="entry name" value="7TM_GPCR_Str"/>
    <property type="match status" value="1"/>
</dbReference>
<dbReference type="RefSeq" id="NP_001367855.1">
    <property type="nucleotide sequence ID" value="NM_001380675.1"/>
</dbReference>
<comment type="function">
    <text evidence="13">An odorant receptor which affects chemotaxis to the volatile odorant diacetyl. Specifies AWA neuronal cell fate via the odr-7 pathway.</text>
</comment>
<keyword evidence="3" id="KW-0145">Chemotaxis</keyword>
<dbReference type="GO" id="GO:0006935">
    <property type="term" value="P:chemotaxis"/>
    <property type="evidence" value="ECO:0007669"/>
    <property type="project" value="UniProtKB-KW"/>
</dbReference>
<keyword evidence="5 19" id="KW-0812">Transmembrane</keyword>
<dbReference type="GO" id="GO:0005886">
    <property type="term" value="C:plasma membrane"/>
    <property type="evidence" value="ECO:0000318"/>
    <property type="project" value="GO_Central"/>
</dbReference>
<evidence type="ECO:0000256" key="6">
    <source>
        <dbReference type="ARBA" id="ARBA00022725"/>
    </source>
</evidence>
<evidence type="ECO:0000256" key="11">
    <source>
        <dbReference type="ARBA" id="ARBA00023180"/>
    </source>
</evidence>
<evidence type="ECO:0000313" key="21">
    <source>
        <dbReference type="Proteomes" id="UP000001940"/>
    </source>
</evidence>
<dbReference type="PANTHER" id="PTHR22943">
    <property type="entry name" value="7-TRANSMEMBRANE DOMAIN RECEPTOR C.ELEGANS"/>
    <property type="match status" value="1"/>
</dbReference>
<proteinExistence type="inferred from homology"/>
<dbReference type="Proteomes" id="UP000001940">
    <property type="component" value="Chromosome V"/>
</dbReference>
<keyword evidence="6" id="KW-0552">Olfaction</keyword>
<evidence type="ECO:0000256" key="19">
    <source>
        <dbReference type="SAM" id="Phobius"/>
    </source>
</evidence>
<evidence type="ECO:0000256" key="16">
    <source>
        <dbReference type="ARBA" id="ARBA00067967"/>
    </source>
</evidence>
<name>H2L036_CAEEL</name>
<keyword evidence="9 19" id="KW-0472">Membrane</keyword>
<dbReference type="PaxDb" id="6239-T10H9.6b"/>